<accession>A0A8S5TFK8</accession>
<organism evidence="1">
    <name type="scientific">Siphoviridae sp. ctP0x5</name>
    <dbReference type="NCBI Taxonomy" id="2827863"/>
    <lineage>
        <taxon>Viruses</taxon>
        <taxon>Duplodnaviria</taxon>
        <taxon>Heunggongvirae</taxon>
        <taxon>Uroviricota</taxon>
        <taxon>Caudoviricetes</taxon>
    </lineage>
</organism>
<sequence>MKLLSSTSSNSENNKIYTKIRLRLYRHIEWWHSIA</sequence>
<reference evidence="1" key="1">
    <citation type="journal article" date="2021" name="Proc. Natl. Acad. Sci. U.S.A.">
        <title>A Catalog of Tens of Thousands of Viruses from Human Metagenomes Reveals Hidden Associations with Chronic Diseases.</title>
        <authorList>
            <person name="Tisza M.J."/>
            <person name="Buck C.B."/>
        </authorList>
    </citation>
    <scope>NUCLEOTIDE SEQUENCE</scope>
    <source>
        <strain evidence="1">CtP0x5</strain>
    </source>
</reference>
<proteinExistence type="predicted"/>
<evidence type="ECO:0000313" key="1">
    <source>
        <dbReference type="EMBL" id="DAF61928.1"/>
    </source>
</evidence>
<name>A0A8S5TFK8_9CAUD</name>
<dbReference type="EMBL" id="BK032818">
    <property type="protein sequence ID" value="DAF61928.1"/>
    <property type="molecule type" value="Genomic_DNA"/>
</dbReference>
<protein>
    <submittedName>
        <fullName evidence="1">Uncharacterized protein</fullName>
    </submittedName>
</protein>